<gene>
    <name evidence="2" type="ORF">J0A66_21480</name>
</gene>
<protein>
    <submittedName>
        <fullName evidence="2">Twin-arginine translocation signal domain-containing protein</fullName>
    </submittedName>
</protein>
<sequence length="111" mass="12319">MTSRRTFLKAGAGVAVLGGAWLAKPQDNAGAIEPYFQGLSSALDSADITHPSLLIDLDKLDHNLSRLNAFFSRQPEKTYRMVVKSLPSPDLLDYIAKRTQSHAYMVFHLPF</sequence>
<reference evidence="2" key="1">
    <citation type="submission" date="2021-03" db="EMBL/GenBank/DDBJ databases">
        <title>novel species isolated from a fishpond in China.</title>
        <authorList>
            <person name="Lu H."/>
            <person name="Cai Z."/>
        </authorList>
    </citation>
    <scope>NUCLEOTIDE SEQUENCE</scope>
    <source>
        <strain evidence="2">JCM 30855</strain>
    </source>
</reference>
<dbReference type="PROSITE" id="PS51318">
    <property type="entry name" value="TAT"/>
    <property type="match status" value="1"/>
</dbReference>
<dbReference type="InterPro" id="IPR019546">
    <property type="entry name" value="TAT_signal_bac_arc"/>
</dbReference>
<dbReference type="Proteomes" id="UP000664654">
    <property type="component" value="Unassembled WGS sequence"/>
</dbReference>
<keyword evidence="3" id="KW-1185">Reference proteome</keyword>
<dbReference type="AlphaFoldDB" id="A0A939ITH9"/>
<evidence type="ECO:0000313" key="3">
    <source>
        <dbReference type="Proteomes" id="UP000664654"/>
    </source>
</evidence>
<dbReference type="InterPro" id="IPR006311">
    <property type="entry name" value="TAT_signal"/>
</dbReference>
<comment type="caution">
    <text evidence="2">The sequence shown here is derived from an EMBL/GenBank/DDBJ whole genome shotgun (WGS) entry which is preliminary data.</text>
</comment>
<evidence type="ECO:0000313" key="2">
    <source>
        <dbReference type="EMBL" id="MBN7827807.1"/>
    </source>
</evidence>
<dbReference type="RefSeq" id="WP_206575907.1">
    <property type="nucleotide sequence ID" value="NZ_JAFKCV010000050.1"/>
</dbReference>
<name>A0A939ITH9_9ALTE</name>
<proteinExistence type="predicted"/>
<dbReference type="NCBIfam" id="TIGR01409">
    <property type="entry name" value="TAT_signal_seq"/>
    <property type="match status" value="1"/>
</dbReference>
<keyword evidence="1" id="KW-0732">Signal</keyword>
<dbReference type="EMBL" id="JAFKCV010000050">
    <property type="protein sequence ID" value="MBN7827807.1"/>
    <property type="molecule type" value="Genomic_DNA"/>
</dbReference>
<evidence type="ECO:0000256" key="1">
    <source>
        <dbReference type="ARBA" id="ARBA00022729"/>
    </source>
</evidence>
<feature type="non-terminal residue" evidence="2">
    <location>
        <position position="111"/>
    </location>
</feature>
<organism evidence="2 3">
    <name type="scientific">Bowmanella dokdonensis</name>
    <dbReference type="NCBI Taxonomy" id="751969"/>
    <lineage>
        <taxon>Bacteria</taxon>
        <taxon>Pseudomonadati</taxon>
        <taxon>Pseudomonadota</taxon>
        <taxon>Gammaproteobacteria</taxon>
        <taxon>Alteromonadales</taxon>
        <taxon>Alteromonadaceae</taxon>
        <taxon>Bowmanella</taxon>
    </lineage>
</organism>
<accession>A0A939ITH9</accession>